<organism evidence="6 7">
    <name type="scientific">Acer negundo</name>
    <name type="common">Box elder</name>
    <dbReference type="NCBI Taxonomy" id="4023"/>
    <lineage>
        <taxon>Eukaryota</taxon>
        <taxon>Viridiplantae</taxon>
        <taxon>Streptophyta</taxon>
        <taxon>Embryophyta</taxon>
        <taxon>Tracheophyta</taxon>
        <taxon>Spermatophyta</taxon>
        <taxon>Magnoliopsida</taxon>
        <taxon>eudicotyledons</taxon>
        <taxon>Gunneridae</taxon>
        <taxon>Pentapetalae</taxon>
        <taxon>rosids</taxon>
        <taxon>malvids</taxon>
        <taxon>Sapindales</taxon>
        <taxon>Sapindaceae</taxon>
        <taxon>Hippocastanoideae</taxon>
        <taxon>Acereae</taxon>
        <taxon>Acer</taxon>
    </lineage>
</organism>
<feature type="domain" description="Helicase ATP-binding" evidence="4">
    <location>
        <begin position="554"/>
        <end position="735"/>
    </location>
</feature>
<evidence type="ECO:0000313" key="6">
    <source>
        <dbReference type="EMBL" id="KAI9174121.1"/>
    </source>
</evidence>
<dbReference type="GO" id="GO:0005524">
    <property type="term" value="F:ATP binding"/>
    <property type="evidence" value="ECO:0007669"/>
    <property type="project" value="UniProtKB-KW"/>
</dbReference>
<keyword evidence="1" id="KW-0547">Nucleotide-binding</keyword>
<dbReference type="PANTHER" id="PTHR47957:SF3">
    <property type="entry name" value="ATP-DEPENDENT HELICASE HRQ1"/>
    <property type="match status" value="1"/>
</dbReference>
<dbReference type="CDD" id="cd17923">
    <property type="entry name" value="DEXHc_Hrq1-like"/>
    <property type="match status" value="1"/>
</dbReference>
<dbReference type="InterPro" id="IPR055227">
    <property type="entry name" value="HRQ1_WHD"/>
</dbReference>
<dbReference type="Proteomes" id="UP001064489">
    <property type="component" value="Chromosome 8"/>
</dbReference>
<protein>
    <submittedName>
        <fullName evidence="6">Uncharacterized protein</fullName>
    </submittedName>
</protein>
<evidence type="ECO:0000256" key="1">
    <source>
        <dbReference type="ARBA" id="ARBA00022741"/>
    </source>
</evidence>
<dbReference type="PROSITE" id="PS51194">
    <property type="entry name" value="HELICASE_CTER"/>
    <property type="match status" value="1"/>
</dbReference>
<dbReference type="CDD" id="cd17039">
    <property type="entry name" value="Ubl_ubiquitin_like"/>
    <property type="match status" value="1"/>
</dbReference>
<evidence type="ECO:0000259" key="4">
    <source>
        <dbReference type="PROSITE" id="PS51192"/>
    </source>
</evidence>
<gene>
    <name evidence="6" type="ORF">LWI28_012221</name>
</gene>
<dbReference type="FunFam" id="3.40.50.300:FF:001137">
    <property type="entry name" value="DEAD/DEAH box helicase"/>
    <property type="match status" value="1"/>
</dbReference>
<dbReference type="GO" id="GO:0043138">
    <property type="term" value="F:3'-5' DNA helicase activity"/>
    <property type="evidence" value="ECO:0007669"/>
    <property type="project" value="TreeGrafter"/>
</dbReference>
<dbReference type="InterPro" id="IPR011545">
    <property type="entry name" value="DEAD/DEAH_box_helicase_dom"/>
</dbReference>
<reference evidence="6" key="1">
    <citation type="journal article" date="2022" name="Plant J.">
        <title>Strategies of tolerance reflected in two North American maple genomes.</title>
        <authorList>
            <person name="McEvoy S.L."/>
            <person name="Sezen U.U."/>
            <person name="Trouern-Trend A."/>
            <person name="McMahon S.M."/>
            <person name="Schaberg P.G."/>
            <person name="Yang J."/>
            <person name="Wegrzyn J.L."/>
            <person name="Swenson N.G."/>
        </authorList>
    </citation>
    <scope>NUCLEOTIDE SEQUENCE</scope>
    <source>
        <strain evidence="6">91603</strain>
    </source>
</reference>
<dbReference type="Pfam" id="PF00271">
    <property type="entry name" value="Helicase_C"/>
    <property type="match status" value="1"/>
</dbReference>
<evidence type="ECO:0000259" key="5">
    <source>
        <dbReference type="PROSITE" id="PS51194"/>
    </source>
</evidence>
<sequence>MEEIDGDRFVKRERERRGDEGDRATAGTRPVKTMQRQLKEIEREAKRRRGRDGGRPDPAMVSEIQVRTLTGETTTVCVSSDKTIYDLKLLLKLNFPPASSSPNFHFFFKGVKLSLQSQVCSVSIEPGEFFVLIPFTKKDRPQTPKADFSKTSSSVAKHNLISKKFADLTYADMMQELSSLHEEDLSSNISSNQPKYCDSNTMDFGKVNRELLETKRKRSVDCNNQEARPYEFLWSVLRSTNKNAFEGQNCVKFVEVLESVNCLSDPNSGKCMLLREANRRSGGEGIFKSSNNGSSCLCPDWLKKIVEAFAFLSIFTACLQLRGEKVTLTHVKDALNQLAKFGVQVGIKDIEHLAILCPKVVQFAADDMESKNYCDSLVIINPSTEERDQVGDNPRTGQKGMSLSKIFDAMKKLESSFKSNLWETIKMGKIRKMSMSLSLDDLLIFVKESDTAHSGNEAKRSGNEAKRAKRSCSSTSSSHAFQRRCHETSQLLPGEMVEHLRKGIGSNGQIVHVEDIGAKEAVHVEIPNELSDNARSALKCIGISKLYCHQAESISASLAGKNVVVATMTSSGKSLCYNMPVLEMLSHNVLSCALYLFPTKALAQDQLRALLAMTKAFDVNINIGVYDGDTSQKDRTWLRDNARLLITNPDMLHMSILPLHRQFSRIFSNLRFVVIDEAHAYKGAFGCHTALILRRLRRLCSHVYGSEPSFVFSTATSANPMDHCMELANLSTLDLIKNDGSPSSQKLFVLWNPISSLRTVWNKSQSDDMDDTSNATSKNSSSISEISYLFAEMVQHGLRCITFCRSRKLCELVLSYTREILEETAPHLANSICAYRAGYIAEDRRRIESDFFGGKLRGIVATNALELGIDVGHIDVTLHLGFPGSIASLWQQAGRSGRRERPSLAVYVAFEGPLDQYFMRYPEKLFNSPIECCHIDAQNQQVLEQHLVCAALEHPLSLIHDGKYFGSGLENAVMTLKSRGYLSSDPSHDSSAKFWSYIGHEKLPSHSISIRSIENVRYRVIDMQTNEVLEEIEESKAFFQVYEGAVYMHQGYTYLVKELSISSKTALCQKADLKYYTKTRDYTDIHVIGGGIAYPTKYFKNQLSRTTAQAHVCKVTTTWFGFHRIWRGSSKIFDTMELSLPKYSYESQAVWIQVPQPVKALVEKNFSFRSGLHAACHALLHVVPLYIRCNSSDLAPECPNPHDARYFPARILLYDQHHGGTGVSKQIQPYFKDLLVAALELLTSCRCSGDTGCPNCVQNLTCHEYNELLHKDAAIMIIKGVLDADKSFFEGNILVTWINDGNYVSNDSRNDCRNGIYDTRGFAFQSRIRNSVSINGKRVGPDLGALGVSRPMNNDKGKDNSSTWASLSAVSHSGLKVLDEVVRVDRSSSCMGHLDVGTGSKEAEKPCSQVIMSRGEVGSEKVNSIGVEKADFSKELSRKIEGSVKGGDRWKRRARREVSFKVSKDLSGAKVSWWKLPGMAS</sequence>
<evidence type="ECO:0000313" key="7">
    <source>
        <dbReference type="Proteomes" id="UP001064489"/>
    </source>
</evidence>
<accession>A0AAD5IQS3</accession>
<dbReference type="Pfam" id="PF00270">
    <property type="entry name" value="DEAD"/>
    <property type="match status" value="1"/>
</dbReference>
<feature type="region of interest" description="Disordered" evidence="3">
    <location>
        <begin position="1"/>
        <end position="37"/>
    </location>
</feature>
<evidence type="ECO:0000256" key="3">
    <source>
        <dbReference type="SAM" id="MobiDB-lite"/>
    </source>
</evidence>
<feature type="compositionally biased region" description="Basic and acidic residues" evidence="3">
    <location>
        <begin position="453"/>
        <end position="466"/>
    </location>
</feature>
<dbReference type="SUPFAM" id="SSF52540">
    <property type="entry name" value="P-loop containing nucleoside triphosphate hydrolases"/>
    <property type="match status" value="1"/>
</dbReference>
<keyword evidence="7" id="KW-1185">Reference proteome</keyword>
<dbReference type="PROSITE" id="PS51192">
    <property type="entry name" value="HELICASE_ATP_BIND_1"/>
    <property type="match status" value="1"/>
</dbReference>
<dbReference type="EMBL" id="JAJSOW010000103">
    <property type="protein sequence ID" value="KAI9174121.1"/>
    <property type="molecule type" value="Genomic_DNA"/>
</dbReference>
<evidence type="ECO:0000256" key="2">
    <source>
        <dbReference type="ARBA" id="ARBA00022840"/>
    </source>
</evidence>
<keyword evidence="2" id="KW-0067">ATP-binding</keyword>
<dbReference type="SMART" id="SM00487">
    <property type="entry name" value="DEXDc"/>
    <property type="match status" value="1"/>
</dbReference>
<feature type="region of interest" description="Disordered" evidence="3">
    <location>
        <begin position="453"/>
        <end position="479"/>
    </location>
</feature>
<name>A0AAD5IQS3_ACENE</name>
<dbReference type="GO" id="GO:0003676">
    <property type="term" value="F:nucleic acid binding"/>
    <property type="evidence" value="ECO:0007669"/>
    <property type="project" value="InterPro"/>
</dbReference>
<reference evidence="6" key="2">
    <citation type="submission" date="2023-02" db="EMBL/GenBank/DDBJ databases">
        <authorList>
            <person name="Swenson N.G."/>
            <person name="Wegrzyn J.L."/>
            <person name="Mcevoy S.L."/>
        </authorList>
    </citation>
    <scope>NUCLEOTIDE SEQUENCE</scope>
    <source>
        <strain evidence="6">91603</strain>
        <tissue evidence="6">Leaf</tissue>
    </source>
</reference>
<dbReference type="InterPro" id="IPR014001">
    <property type="entry name" value="Helicase_ATP-bd"/>
</dbReference>
<dbReference type="Gene3D" id="3.40.50.300">
    <property type="entry name" value="P-loop containing nucleotide triphosphate hydrolases"/>
    <property type="match status" value="2"/>
</dbReference>
<dbReference type="SMART" id="SM00490">
    <property type="entry name" value="HELICc"/>
    <property type="match status" value="1"/>
</dbReference>
<dbReference type="Pfam" id="PF22982">
    <property type="entry name" value="WHD_HRQ1"/>
    <property type="match status" value="1"/>
</dbReference>
<dbReference type="CDD" id="cd18797">
    <property type="entry name" value="SF2_C_Hrq"/>
    <property type="match status" value="1"/>
</dbReference>
<dbReference type="Pfam" id="PF09369">
    <property type="entry name" value="MZB"/>
    <property type="match status" value="1"/>
</dbReference>
<comment type="caution">
    <text evidence="6">The sequence shown here is derived from an EMBL/GenBank/DDBJ whole genome shotgun (WGS) entry which is preliminary data.</text>
</comment>
<dbReference type="InterPro" id="IPR018973">
    <property type="entry name" value="MZB"/>
</dbReference>
<proteinExistence type="predicted"/>
<dbReference type="GO" id="GO:0005634">
    <property type="term" value="C:nucleus"/>
    <property type="evidence" value="ECO:0007669"/>
    <property type="project" value="TreeGrafter"/>
</dbReference>
<dbReference type="InterPro" id="IPR001650">
    <property type="entry name" value="Helicase_C-like"/>
</dbReference>
<dbReference type="GO" id="GO:0036297">
    <property type="term" value="P:interstrand cross-link repair"/>
    <property type="evidence" value="ECO:0007669"/>
    <property type="project" value="TreeGrafter"/>
</dbReference>
<dbReference type="PANTHER" id="PTHR47957">
    <property type="entry name" value="ATP-DEPENDENT HELICASE HRQ1"/>
    <property type="match status" value="1"/>
</dbReference>
<dbReference type="GO" id="GO:0006289">
    <property type="term" value="P:nucleotide-excision repair"/>
    <property type="evidence" value="ECO:0007669"/>
    <property type="project" value="TreeGrafter"/>
</dbReference>
<dbReference type="InterPro" id="IPR027417">
    <property type="entry name" value="P-loop_NTPase"/>
</dbReference>
<feature type="domain" description="Helicase C-terminal" evidence="5">
    <location>
        <begin position="785"/>
        <end position="943"/>
    </location>
</feature>
<feature type="compositionally biased region" description="Basic and acidic residues" evidence="3">
    <location>
        <begin position="1"/>
        <end position="23"/>
    </location>
</feature>